<dbReference type="GO" id="GO:0003677">
    <property type="term" value="F:DNA binding"/>
    <property type="evidence" value="ECO:0007669"/>
    <property type="project" value="InterPro"/>
</dbReference>
<dbReference type="EMBL" id="WJQU01000001">
    <property type="protein sequence ID" value="KAJ6649006.1"/>
    <property type="molecule type" value="Genomic_DNA"/>
</dbReference>
<gene>
    <name evidence="1" type="ORF">Bhyg_04238</name>
</gene>
<dbReference type="InterPro" id="IPR011010">
    <property type="entry name" value="DNA_brk_join_enz"/>
</dbReference>
<reference evidence="1" key="1">
    <citation type="submission" date="2022-07" db="EMBL/GenBank/DDBJ databases">
        <authorList>
            <person name="Trinca V."/>
            <person name="Uliana J.V.C."/>
            <person name="Torres T.T."/>
            <person name="Ward R.J."/>
            <person name="Monesi N."/>
        </authorList>
    </citation>
    <scope>NUCLEOTIDE SEQUENCE</scope>
    <source>
        <strain evidence="1">HSMRA1968</strain>
        <tissue evidence="1">Whole embryos</tissue>
    </source>
</reference>
<accession>A0A9Q0NGB1</accession>
<evidence type="ECO:0000313" key="1">
    <source>
        <dbReference type="EMBL" id="KAJ6649006.1"/>
    </source>
</evidence>
<dbReference type="AlphaFoldDB" id="A0A9Q0NGB1"/>
<comment type="caution">
    <text evidence="1">The sequence shown here is derived from an EMBL/GenBank/DDBJ whole genome shotgun (WGS) entry which is preliminary data.</text>
</comment>
<dbReference type="OrthoDB" id="7776589at2759"/>
<name>A0A9Q0NGB1_9DIPT</name>
<protein>
    <submittedName>
        <fullName evidence="1">Uncharacterized protein</fullName>
    </submittedName>
</protein>
<keyword evidence="2" id="KW-1185">Reference proteome</keyword>
<dbReference type="SUPFAM" id="SSF56349">
    <property type="entry name" value="DNA breaking-rejoining enzymes"/>
    <property type="match status" value="1"/>
</dbReference>
<dbReference type="Proteomes" id="UP001151699">
    <property type="component" value="Chromosome A"/>
</dbReference>
<sequence>MADLPENILAASKEAVMQLLPKKSYARYINAYDKFVKWQQLQNTESFYQEVMLAYFLELSKTLKPSTLWSIYSMIKSTISCNHNVNFGNYDRLAAFLSSQKSGFTSKKSNVFTAEEIKTFLMEAPDNEYLAVKVVLIFGICGACRGDEIVSLTFNNVKDDGEQIESLEHKRQIAQKLVDAMALQPIDQNVCDGGSTAIEKKEHVVITQTLTTQTISSHLIQKSQYI</sequence>
<evidence type="ECO:0000313" key="2">
    <source>
        <dbReference type="Proteomes" id="UP001151699"/>
    </source>
</evidence>
<proteinExistence type="predicted"/>
<organism evidence="1 2">
    <name type="scientific">Pseudolycoriella hygida</name>
    <dbReference type="NCBI Taxonomy" id="35572"/>
    <lineage>
        <taxon>Eukaryota</taxon>
        <taxon>Metazoa</taxon>
        <taxon>Ecdysozoa</taxon>
        <taxon>Arthropoda</taxon>
        <taxon>Hexapoda</taxon>
        <taxon>Insecta</taxon>
        <taxon>Pterygota</taxon>
        <taxon>Neoptera</taxon>
        <taxon>Endopterygota</taxon>
        <taxon>Diptera</taxon>
        <taxon>Nematocera</taxon>
        <taxon>Sciaroidea</taxon>
        <taxon>Sciaridae</taxon>
        <taxon>Pseudolycoriella</taxon>
    </lineage>
</organism>